<reference evidence="11 12" key="1">
    <citation type="submission" date="2018-10" db="EMBL/GenBank/DDBJ databases">
        <title>Cultivation of a novel Methanohalophilus strain from Kebrit Deep of the Red Sea and a genomic comparison of members of the genus Methanohalophilus.</title>
        <authorList>
            <person name="Guan Y."/>
            <person name="Ngugi D.K."/>
            <person name="Stingl U."/>
        </authorList>
    </citation>
    <scope>NUCLEOTIDE SEQUENCE [LARGE SCALE GENOMIC DNA]</scope>
    <source>
        <strain evidence="11 12">DSM 3094</strain>
    </source>
</reference>
<dbReference type="Gene3D" id="3.40.50.300">
    <property type="entry name" value="P-loop containing nucleotide triphosphate hydrolases"/>
    <property type="match status" value="1"/>
</dbReference>
<comment type="caution">
    <text evidence="11">The sequence shown here is derived from an EMBL/GenBank/DDBJ whole genome shotgun (WGS) entry which is preliminary data.</text>
</comment>
<dbReference type="GO" id="GO:0017116">
    <property type="term" value="F:single-stranded DNA helicase activity"/>
    <property type="evidence" value="ECO:0007669"/>
    <property type="project" value="TreeGrafter"/>
</dbReference>
<dbReference type="InterPro" id="IPR008047">
    <property type="entry name" value="MCM_4"/>
</dbReference>
<evidence type="ECO:0000256" key="4">
    <source>
        <dbReference type="ARBA" id="ARBA00022741"/>
    </source>
</evidence>
<dbReference type="Pfam" id="PF14551">
    <property type="entry name" value="MCM_N"/>
    <property type="match status" value="1"/>
</dbReference>
<evidence type="ECO:0000256" key="3">
    <source>
        <dbReference type="ARBA" id="ARBA00022705"/>
    </source>
</evidence>
<gene>
    <name evidence="11" type="ORF">EFE40_10075</name>
</gene>
<name>A0A3M9L1W4_9EURY</name>
<evidence type="ECO:0000256" key="7">
    <source>
        <dbReference type="ARBA" id="ARBA00022840"/>
    </source>
</evidence>
<dbReference type="Pfam" id="PF17855">
    <property type="entry name" value="MCM_lid"/>
    <property type="match status" value="1"/>
</dbReference>
<dbReference type="GO" id="GO:0016787">
    <property type="term" value="F:hydrolase activity"/>
    <property type="evidence" value="ECO:0007669"/>
    <property type="project" value="UniProtKB-KW"/>
</dbReference>
<dbReference type="SUPFAM" id="SSF52540">
    <property type="entry name" value="P-loop containing nucleoside triphosphate hydrolases"/>
    <property type="match status" value="1"/>
</dbReference>
<feature type="domain" description="MCM C-terminal AAA(+) ATPase" evidence="10">
    <location>
        <begin position="275"/>
        <end position="482"/>
    </location>
</feature>
<dbReference type="EC" id="3.6.4.12" evidence="2"/>
<protein>
    <recommendedName>
        <fullName evidence="2">DNA helicase</fullName>
        <ecNumber evidence="2">3.6.4.12</ecNumber>
    </recommendedName>
</protein>
<evidence type="ECO:0000256" key="6">
    <source>
        <dbReference type="ARBA" id="ARBA00022806"/>
    </source>
</evidence>
<dbReference type="InterPro" id="IPR027417">
    <property type="entry name" value="P-loop_NTPase"/>
</dbReference>
<dbReference type="PROSITE" id="PS50051">
    <property type="entry name" value="MCM_2"/>
    <property type="match status" value="1"/>
</dbReference>
<evidence type="ECO:0000313" key="12">
    <source>
        <dbReference type="Proteomes" id="UP000267921"/>
    </source>
</evidence>
<dbReference type="PRINTS" id="PR01660">
    <property type="entry name" value="MCMPROTEIN4"/>
</dbReference>
<dbReference type="Pfam" id="PF00493">
    <property type="entry name" value="MCM"/>
    <property type="match status" value="1"/>
</dbReference>
<dbReference type="PANTHER" id="PTHR11630">
    <property type="entry name" value="DNA REPLICATION LICENSING FACTOR MCM FAMILY MEMBER"/>
    <property type="match status" value="1"/>
</dbReference>
<dbReference type="GO" id="GO:0006270">
    <property type="term" value="P:DNA replication initiation"/>
    <property type="evidence" value="ECO:0007669"/>
    <property type="project" value="InterPro"/>
</dbReference>
<evidence type="ECO:0000256" key="1">
    <source>
        <dbReference type="ARBA" id="ARBA00008010"/>
    </source>
</evidence>
<dbReference type="InterPro" id="IPR041562">
    <property type="entry name" value="MCM_lid"/>
</dbReference>
<evidence type="ECO:0000313" key="11">
    <source>
        <dbReference type="EMBL" id="RNI07276.1"/>
    </source>
</evidence>
<dbReference type="InterPro" id="IPR001208">
    <property type="entry name" value="MCM_dom"/>
</dbReference>
<evidence type="ECO:0000256" key="5">
    <source>
        <dbReference type="ARBA" id="ARBA00022801"/>
    </source>
</evidence>
<keyword evidence="5" id="KW-0378">Hydrolase</keyword>
<dbReference type="Gene3D" id="3.30.1640.10">
    <property type="entry name" value="mini-chromosome maintenance (MCM) complex, chain A, domain 1"/>
    <property type="match status" value="1"/>
</dbReference>
<dbReference type="InterPro" id="IPR012340">
    <property type="entry name" value="NA-bd_OB-fold"/>
</dbReference>
<comment type="similarity">
    <text evidence="1 9">Belongs to the MCM family.</text>
</comment>
<sequence length="698" mass="78398">MLMTEEKWENKFRDFLKRYCWHDILKLANEYPELRSIEVNFTDLEQFDRELSEELLQTPDEVIPSAEEALKQIELPVEKQLHDAHIQFTSIPNKVTIRDLRSNHLLKFIAVEGMIRKATEVRPKITNAAFYCMRCETVNYVPQSGPKFVEPGECEEESCGKRGPFKLLIDKSNFIDAQKLQVQESPESLKGGSQPQSIDVDAEDELAGIVKPGDRVVVNGILRSHQRTTREGKSTFYDLVLHCNSIEYLDQEFDELDISPEEEDEIIELSNDPQIYNKIIKSIAPSIYGYENIKEALTLQLFSGVPKSLPDGGRVRGDIHLLLVGDPGIAKSQLLRYMVKLSPRGVFASGKSASSSGLTAAAVKDDLGDGRWTLEAGALVMADMGVAAVDEMDKMSREDKSALHEAMEQQTISVAKAGILATLKSRCALLGAANPKYGRFDRYEGLAEQINMPPALISRFDLIFILLDVPDSKMDANIANHILKSHYAGELYEQWDKLSTSTITQEKVASHQKVILPEIETELLRKYVAYARRMVYPIMEEEARQHLVNFYLDLRKMGENKDSPVPVTARQLEALVRLAESSARIRLSNTVTLEDAKRTTKISLACMKQVGVDPDTGALDVDVIASGTSKSQRDKIHILQDIIKHVSQKHAGGKAPLDEVYEEASSENIDREHAEDLIQKMKRTGDLLAPDKKHIRLV</sequence>
<evidence type="ECO:0000256" key="2">
    <source>
        <dbReference type="ARBA" id="ARBA00012551"/>
    </source>
</evidence>
<accession>A0A3M9L1W4</accession>
<dbReference type="InterPro" id="IPR027925">
    <property type="entry name" value="MCM_N"/>
</dbReference>
<keyword evidence="3" id="KW-0235">DNA replication</keyword>
<keyword evidence="7 9" id="KW-0067">ATP-binding</keyword>
<dbReference type="SMART" id="SM00350">
    <property type="entry name" value="MCM"/>
    <property type="match status" value="1"/>
</dbReference>
<proteinExistence type="inferred from homology"/>
<dbReference type="Gene3D" id="1.10.10.10">
    <property type="entry name" value="Winged helix-like DNA-binding domain superfamily/Winged helix DNA-binding domain"/>
    <property type="match status" value="1"/>
</dbReference>
<dbReference type="Pfam" id="PF21120">
    <property type="entry name" value="WHD_MCM_arc"/>
    <property type="match status" value="1"/>
</dbReference>
<dbReference type="EMBL" id="RJJG01000009">
    <property type="protein sequence ID" value="RNI07276.1"/>
    <property type="molecule type" value="Genomic_DNA"/>
</dbReference>
<dbReference type="Pfam" id="PF17207">
    <property type="entry name" value="MCM_OB"/>
    <property type="match status" value="1"/>
</dbReference>
<dbReference type="GO" id="GO:0042555">
    <property type="term" value="C:MCM complex"/>
    <property type="evidence" value="ECO:0007669"/>
    <property type="project" value="InterPro"/>
</dbReference>
<dbReference type="Gene3D" id="2.20.28.10">
    <property type="match status" value="1"/>
</dbReference>
<keyword evidence="4 9" id="KW-0547">Nucleotide-binding</keyword>
<evidence type="ECO:0000256" key="8">
    <source>
        <dbReference type="ARBA" id="ARBA00023125"/>
    </source>
</evidence>
<dbReference type="FunFam" id="2.20.28.10:FF:000003">
    <property type="entry name" value="DNA helicase"/>
    <property type="match status" value="1"/>
</dbReference>
<dbReference type="GO" id="GO:0003697">
    <property type="term" value="F:single-stranded DNA binding"/>
    <property type="evidence" value="ECO:0007669"/>
    <property type="project" value="TreeGrafter"/>
</dbReference>
<dbReference type="Proteomes" id="UP000267921">
    <property type="component" value="Unassembled WGS sequence"/>
</dbReference>
<dbReference type="AlphaFoldDB" id="A0A3M9L1W4"/>
<dbReference type="PRINTS" id="PR01657">
    <property type="entry name" value="MCMFAMILY"/>
</dbReference>
<dbReference type="PANTHER" id="PTHR11630:SF66">
    <property type="entry name" value="DNA REPLICATION LICENSING FACTOR MCM4"/>
    <property type="match status" value="1"/>
</dbReference>
<dbReference type="Gene3D" id="2.40.50.140">
    <property type="entry name" value="Nucleic acid-binding proteins"/>
    <property type="match status" value="1"/>
</dbReference>
<keyword evidence="8 9" id="KW-0238">DNA-binding</keyword>
<keyword evidence="6" id="KW-0347">Helicase</keyword>
<dbReference type="SUPFAM" id="SSF50249">
    <property type="entry name" value="Nucleic acid-binding proteins"/>
    <property type="match status" value="1"/>
</dbReference>
<dbReference type="InterPro" id="IPR036388">
    <property type="entry name" value="WH-like_DNA-bd_sf"/>
</dbReference>
<evidence type="ECO:0000256" key="9">
    <source>
        <dbReference type="RuleBase" id="RU004070"/>
    </source>
</evidence>
<dbReference type="InterPro" id="IPR033762">
    <property type="entry name" value="MCM_OB"/>
</dbReference>
<dbReference type="InterPro" id="IPR048907">
    <property type="entry name" value="WHD_MCM_arc"/>
</dbReference>
<dbReference type="InterPro" id="IPR031327">
    <property type="entry name" value="MCM"/>
</dbReference>
<organism evidence="11 12">
    <name type="scientific">Methanohalophilus halophilus</name>
    <dbReference type="NCBI Taxonomy" id="2177"/>
    <lineage>
        <taxon>Archaea</taxon>
        <taxon>Methanobacteriati</taxon>
        <taxon>Methanobacteriota</taxon>
        <taxon>Stenosarchaea group</taxon>
        <taxon>Methanomicrobia</taxon>
        <taxon>Methanosarcinales</taxon>
        <taxon>Methanosarcinaceae</taxon>
        <taxon>Methanohalophilus</taxon>
    </lineage>
</organism>
<dbReference type="FunFam" id="3.40.50.300:FF:000826">
    <property type="entry name" value="Replicative DNA helicase Mcm"/>
    <property type="match status" value="1"/>
</dbReference>
<evidence type="ECO:0000259" key="10">
    <source>
        <dbReference type="PROSITE" id="PS50051"/>
    </source>
</evidence>
<dbReference type="GO" id="GO:0005524">
    <property type="term" value="F:ATP binding"/>
    <property type="evidence" value="ECO:0007669"/>
    <property type="project" value="UniProtKB-KW"/>
</dbReference>